<evidence type="ECO:0000313" key="1">
    <source>
        <dbReference type="EMBL" id="WIY25587.1"/>
    </source>
</evidence>
<dbReference type="Pfam" id="PF12096">
    <property type="entry name" value="DUF3572"/>
    <property type="match status" value="1"/>
</dbReference>
<sequence>MPKISLAAETLALQALGWLVGNEDLLPVFLGASGASEADLRSRAADPEFLGSVLDFLMMDDAWVISFCDAQGFSYESPMQARMSLPGGAQVNWT</sequence>
<gene>
    <name evidence="1" type="ORF">QPJ95_01150</name>
</gene>
<dbReference type="Proteomes" id="UP001238334">
    <property type="component" value="Chromosome"/>
</dbReference>
<evidence type="ECO:0000313" key="2">
    <source>
        <dbReference type="Proteomes" id="UP001238334"/>
    </source>
</evidence>
<dbReference type="AlphaFoldDB" id="A0A9Y2L120"/>
<organism evidence="1 2">
    <name type="scientific">Parasedimentitalea psychrophila</name>
    <dbReference type="NCBI Taxonomy" id="2997337"/>
    <lineage>
        <taxon>Bacteria</taxon>
        <taxon>Pseudomonadati</taxon>
        <taxon>Pseudomonadota</taxon>
        <taxon>Alphaproteobacteria</taxon>
        <taxon>Rhodobacterales</taxon>
        <taxon>Paracoccaceae</taxon>
        <taxon>Parasedimentitalea</taxon>
    </lineage>
</organism>
<accession>A0A9Y2L120</accession>
<protein>
    <submittedName>
        <fullName evidence="1">DUF3572 domain-containing protein</fullName>
    </submittedName>
</protein>
<dbReference type="EMBL" id="CP127247">
    <property type="protein sequence ID" value="WIY25587.1"/>
    <property type="molecule type" value="Genomic_DNA"/>
</dbReference>
<name>A0A9Y2L120_9RHOB</name>
<dbReference type="InterPro" id="IPR021955">
    <property type="entry name" value="DUF3572"/>
</dbReference>
<reference evidence="1 2" key="1">
    <citation type="submission" date="2023-06" db="EMBL/GenBank/DDBJ databases">
        <title>Parasedimentitalea psychrophila sp. nov., a psychrophilic bacterium isolated from deep-sea sediment.</title>
        <authorList>
            <person name="Li A."/>
        </authorList>
    </citation>
    <scope>NUCLEOTIDE SEQUENCE [LARGE SCALE GENOMIC DNA]</scope>
    <source>
        <strain evidence="1 2">QS115</strain>
    </source>
</reference>
<dbReference type="KEGG" id="ppso:QPJ95_01150"/>
<keyword evidence="2" id="KW-1185">Reference proteome</keyword>
<dbReference type="RefSeq" id="WP_270918775.1">
    <property type="nucleotide sequence ID" value="NZ_CP127247.1"/>
</dbReference>
<proteinExistence type="predicted"/>